<dbReference type="AlphaFoldDB" id="A0AAI9U5X9"/>
<sequence length="105" mass="11419">MAKLAAVALGKNLASRNELPSWFRGLVASSSDTIQYWAHQPCRYCIERYSSSSDQEAPGPFFFCEGLRPVDIGSTLAVFCEGVNAVDSRQVKPVGPLTGYCRSSP</sequence>
<dbReference type="EMBL" id="MLGG01000046">
    <property type="protein sequence ID" value="KAK1452308.1"/>
    <property type="molecule type" value="Genomic_DNA"/>
</dbReference>
<gene>
    <name evidence="1" type="ORF">CMEL01_06882</name>
</gene>
<accession>A0AAI9U5X9</accession>
<dbReference type="Proteomes" id="UP001239795">
    <property type="component" value="Unassembled WGS sequence"/>
</dbReference>
<protein>
    <submittedName>
        <fullName evidence="1">Uncharacterized protein</fullName>
    </submittedName>
</protein>
<reference evidence="1 2" key="1">
    <citation type="submission" date="2016-10" db="EMBL/GenBank/DDBJ databases">
        <title>The genome sequence of Colletotrichum fioriniae PJ7.</title>
        <authorList>
            <person name="Baroncelli R."/>
        </authorList>
    </citation>
    <scope>NUCLEOTIDE SEQUENCE [LARGE SCALE GENOMIC DNA]</scope>
    <source>
        <strain evidence="1">Col 31</strain>
    </source>
</reference>
<proteinExistence type="predicted"/>
<comment type="caution">
    <text evidence="1">The sequence shown here is derived from an EMBL/GenBank/DDBJ whole genome shotgun (WGS) entry which is preliminary data.</text>
</comment>
<organism evidence="1 2">
    <name type="scientific">Colletotrichum melonis</name>
    <dbReference type="NCBI Taxonomy" id="1209925"/>
    <lineage>
        <taxon>Eukaryota</taxon>
        <taxon>Fungi</taxon>
        <taxon>Dikarya</taxon>
        <taxon>Ascomycota</taxon>
        <taxon>Pezizomycotina</taxon>
        <taxon>Sordariomycetes</taxon>
        <taxon>Hypocreomycetidae</taxon>
        <taxon>Glomerellales</taxon>
        <taxon>Glomerellaceae</taxon>
        <taxon>Colletotrichum</taxon>
        <taxon>Colletotrichum acutatum species complex</taxon>
    </lineage>
</organism>
<evidence type="ECO:0000313" key="1">
    <source>
        <dbReference type="EMBL" id="KAK1452308.1"/>
    </source>
</evidence>
<evidence type="ECO:0000313" key="2">
    <source>
        <dbReference type="Proteomes" id="UP001239795"/>
    </source>
</evidence>
<name>A0AAI9U5X9_9PEZI</name>
<keyword evidence="2" id="KW-1185">Reference proteome</keyword>